<comment type="catalytic activity">
    <reaction evidence="13 14">
        <text>FMN + ATP + H(+) = FAD + diphosphate</text>
        <dbReference type="Rhea" id="RHEA:17237"/>
        <dbReference type="ChEBI" id="CHEBI:15378"/>
        <dbReference type="ChEBI" id="CHEBI:30616"/>
        <dbReference type="ChEBI" id="CHEBI:33019"/>
        <dbReference type="ChEBI" id="CHEBI:57692"/>
        <dbReference type="ChEBI" id="CHEBI:58210"/>
        <dbReference type="EC" id="2.7.7.2"/>
    </reaction>
</comment>
<dbReference type="GO" id="GO:0009398">
    <property type="term" value="P:FMN biosynthetic process"/>
    <property type="evidence" value="ECO:0007669"/>
    <property type="project" value="UniProtKB-UniRule"/>
</dbReference>
<dbReference type="GO" id="GO:0005524">
    <property type="term" value="F:ATP binding"/>
    <property type="evidence" value="ECO:0007669"/>
    <property type="project" value="UniProtKB-UniRule"/>
</dbReference>
<dbReference type="SUPFAM" id="SSF82114">
    <property type="entry name" value="Riboflavin kinase-like"/>
    <property type="match status" value="1"/>
</dbReference>
<dbReference type="InterPro" id="IPR002606">
    <property type="entry name" value="Riboflavin_kinase_bac"/>
</dbReference>
<sequence length="315" mass="35355">MQLIDVRYPFDENLIPDEPVVLAMGFFDGVHKGHQQVLAQARKLADEKGVKMAILTYDHHPTIVFKNVPTQFQYLTTWKRKQEVFDDMGADIVYRVSFTSKLAKLTPQEFTDKFMVGFHALAVVAGFDHTYGPKDTATMENLPKYAAGRFEVHSIPAFEVDGAKVGSTRIRAAIDGGMVDTANELLGYIYKTTGLVVHGQAIGRTIGYPTANILTTNGERVPGVGVYAVRIKIGAAWYDAMASVGYNETFGEDRPKTVEIFIFDFSEEIYGENVEVLWNHFLRGMVKFNGVEALIDQLKADDWDSREYFKTLSKK</sequence>
<keyword evidence="10 14" id="KW-0067">ATP-binding</keyword>
<keyword evidence="17" id="KW-1185">Reference proteome</keyword>
<evidence type="ECO:0000256" key="7">
    <source>
        <dbReference type="ARBA" id="ARBA00022741"/>
    </source>
</evidence>
<dbReference type="EC" id="2.7.7.2" evidence="14"/>
<dbReference type="NCBIfam" id="TIGR00125">
    <property type="entry name" value="cyt_tran_rel"/>
    <property type="match status" value="1"/>
</dbReference>
<dbReference type="NCBIfam" id="TIGR00083">
    <property type="entry name" value="ribF"/>
    <property type="match status" value="1"/>
</dbReference>
<proteinExistence type="inferred from homology"/>
<evidence type="ECO:0000256" key="13">
    <source>
        <dbReference type="ARBA" id="ARBA00049494"/>
    </source>
</evidence>
<dbReference type="OrthoDB" id="9803667at2"/>
<dbReference type="Pfam" id="PF06574">
    <property type="entry name" value="FAD_syn"/>
    <property type="match status" value="1"/>
</dbReference>
<evidence type="ECO:0000313" key="17">
    <source>
        <dbReference type="Proteomes" id="UP000292886"/>
    </source>
</evidence>
<keyword evidence="7 14" id="KW-0547">Nucleotide-binding</keyword>
<dbReference type="InterPro" id="IPR023465">
    <property type="entry name" value="Riboflavin_kinase_dom_sf"/>
</dbReference>
<evidence type="ECO:0000256" key="14">
    <source>
        <dbReference type="PIRNR" id="PIRNR004491"/>
    </source>
</evidence>
<keyword evidence="8 14" id="KW-0418">Kinase</keyword>
<keyword evidence="5 14" id="KW-0808">Transferase</keyword>
<dbReference type="SUPFAM" id="SSF52374">
    <property type="entry name" value="Nucleotidylyl transferase"/>
    <property type="match status" value="1"/>
</dbReference>
<dbReference type="CDD" id="cd02064">
    <property type="entry name" value="FAD_synthetase_N"/>
    <property type="match status" value="1"/>
</dbReference>
<keyword evidence="6 14" id="KW-0548">Nucleotidyltransferase</keyword>
<dbReference type="EC" id="2.7.1.26" evidence="14"/>
<reference evidence="17" key="1">
    <citation type="submission" date="2019-03" db="EMBL/GenBank/DDBJ databases">
        <title>Weissella sp. 26KH-42 Genome sequencing.</title>
        <authorList>
            <person name="Heo J."/>
            <person name="Kim S.-J."/>
            <person name="Kim J.-S."/>
            <person name="Hong S.-B."/>
            <person name="Kwon S.-W."/>
        </authorList>
    </citation>
    <scope>NUCLEOTIDE SEQUENCE [LARGE SCALE GENOMIC DNA]</scope>
    <source>
        <strain evidence="17">26KH-42</strain>
    </source>
</reference>
<evidence type="ECO:0000256" key="3">
    <source>
        <dbReference type="ARBA" id="ARBA00022630"/>
    </source>
</evidence>
<dbReference type="InterPro" id="IPR004821">
    <property type="entry name" value="Cyt_trans-like"/>
</dbReference>
<dbReference type="SMART" id="SM00904">
    <property type="entry name" value="Flavokinase"/>
    <property type="match status" value="1"/>
</dbReference>
<evidence type="ECO:0000256" key="2">
    <source>
        <dbReference type="ARBA" id="ARBA00005201"/>
    </source>
</evidence>
<evidence type="ECO:0000256" key="4">
    <source>
        <dbReference type="ARBA" id="ARBA00022643"/>
    </source>
</evidence>
<keyword evidence="11" id="KW-0511">Multifunctional enzyme</keyword>
<organism evidence="16 17">
    <name type="scientific">Periweissella cryptocerci</name>
    <dbReference type="NCBI Taxonomy" id="2506420"/>
    <lineage>
        <taxon>Bacteria</taxon>
        <taxon>Bacillati</taxon>
        <taxon>Bacillota</taxon>
        <taxon>Bacilli</taxon>
        <taxon>Lactobacillales</taxon>
        <taxon>Lactobacillaceae</taxon>
        <taxon>Periweissella</taxon>
    </lineage>
</organism>
<dbReference type="PANTHER" id="PTHR22749:SF6">
    <property type="entry name" value="RIBOFLAVIN KINASE"/>
    <property type="match status" value="1"/>
</dbReference>
<dbReference type="InterPro" id="IPR023468">
    <property type="entry name" value="Riboflavin_kinase"/>
</dbReference>
<comment type="catalytic activity">
    <reaction evidence="12 14">
        <text>riboflavin + ATP = FMN + ADP + H(+)</text>
        <dbReference type="Rhea" id="RHEA:14357"/>
        <dbReference type="ChEBI" id="CHEBI:15378"/>
        <dbReference type="ChEBI" id="CHEBI:30616"/>
        <dbReference type="ChEBI" id="CHEBI:57986"/>
        <dbReference type="ChEBI" id="CHEBI:58210"/>
        <dbReference type="ChEBI" id="CHEBI:456216"/>
        <dbReference type="EC" id="2.7.1.26"/>
    </reaction>
</comment>
<dbReference type="RefSeq" id="WP_133364220.1">
    <property type="nucleotide sequence ID" value="NZ_CP037940.1"/>
</dbReference>
<dbReference type="InterPro" id="IPR014729">
    <property type="entry name" value="Rossmann-like_a/b/a_fold"/>
</dbReference>
<keyword evidence="3 14" id="KW-0285">Flavoprotein</keyword>
<evidence type="ECO:0000256" key="9">
    <source>
        <dbReference type="ARBA" id="ARBA00022827"/>
    </source>
</evidence>
<evidence type="ECO:0000313" key="16">
    <source>
        <dbReference type="EMBL" id="QBO37143.1"/>
    </source>
</evidence>
<accession>A0A4P6YWI2</accession>
<dbReference type="GO" id="GO:0006747">
    <property type="term" value="P:FAD biosynthetic process"/>
    <property type="evidence" value="ECO:0007669"/>
    <property type="project" value="UniProtKB-UniRule"/>
</dbReference>
<evidence type="ECO:0000256" key="10">
    <source>
        <dbReference type="ARBA" id="ARBA00022840"/>
    </source>
</evidence>
<evidence type="ECO:0000256" key="8">
    <source>
        <dbReference type="ARBA" id="ARBA00022777"/>
    </source>
</evidence>
<protein>
    <recommendedName>
        <fullName evidence="14">Riboflavin biosynthesis protein</fullName>
    </recommendedName>
    <domain>
        <recommendedName>
            <fullName evidence="14">Riboflavin kinase</fullName>
            <ecNumber evidence="14">2.7.1.26</ecNumber>
        </recommendedName>
        <alternativeName>
            <fullName evidence="14">Flavokinase</fullName>
        </alternativeName>
    </domain>
    <domain>
        <recommendedName>
            <fullName evidence="14">FMN adenylyltransferase</fullName>
            <ecNumber evidence="14">2.7.7.2</ecNumber>
        </recommendedName>
        <alternativeName>
            <fullName evidence="14">FAD pyrophosphorylase</fullName>
        </alternativeName>
        <alternativeName>
            <fullName evidence="14">FAD synthase</fullName>
        </alternativeName>
    </domain>
</protein>
<dbReference type="PANTHER" id="PTHR22749">
    <property type="entry name" value="RIBOFLAVIN KINASE/FMN ADENYLYLTRANSFERASE"/>
    <property type="match status" value="1"/>
</dbReference>
<dbReference type="EMBL" id="CP037940">
    <property type="protein sequence ID" value="QBO37143.1"/>
    <property type="molecule type" value="Genomic_DNA"/>
</dbReference>
<dbReference type="AlphaFoldDB" id="A0A4P6YWI2"/>
<evidence type="ECO:0000256" key="1">
    <source>
        <dbReference type="ARBA" id="ARBA00004726"/>
    </source>
</evidence>
<dbReference type="Pfam" id="PF01687">
    <property type="entry name" value="Flavokinase"/>
    <property type="match status" value="1"/>
</dbReference>
<dbReference type="PIRSF" id="PIRSF004491">
    <property type="entry name" value="FAD_Synth"/>
    <property type="match status" value="1"/>
</dbReference>
<evidence type="ECO:0000256" key="5">
    <source>
        <dbReference type="ARBA" id="ARBA00022679"/>
    </source>
</evidence>
<comment type="similarity">
    <text evidence="14">Belongs to the ribF family.</text>
</comment>
<dbReference type="Gene3D" id="3.40.50.620">
    <property type="entry name" value="HUPs"/>
    <property type="match status" value="1"/>
</dbReference>
<comment type="pathway">
    <text evidence="2 14">Cofactor biosynthesis; FMN biosynthesis; FMN from riboflavin (ATP route): step 1/1.</text>
</comment>
<dbReference type="GO" id="GO:0008531">
    <property type="term" value="F:riboflavin kinase activity"/>
    <property type="evidence" value="ECO:0007669"/>
    <property type="project" value="UniProtKB-UniRule"/>
</dbReference>
<evidence type="ECO:0000256" key="6">
    <source>
        <dbReference type="ARBA" id="ARBA00022695"/>
    </source>
</evidence>
<dbReference type="KEGG" id="wei:EQG49_12100"/>
<dbReference type="InterPro" id="IPR015864">
    <property type="entry name" value="FAD_synthase"/>
</dbReference>
<dbReference type="FunFam" id="3.40.50.620:FF:000021">
    <property type="entry name" value="Riboflavin biosynthesis protein"/>
    <property type="match status" value="1"/>
</dbReference>
<comment type="pathway">
    <text evidence="1 14">Cofactor biosynthesis; FAD biosynthesis; FAD from FMN: step 1/1.</text>
</comment>
<gene>
    <name evidence="16" type="primary">ribF</name>
    <name evidence="16" type="ORF">EQG49_12100</name>
</gene>
<keyword evidence="4 14" id="KW-0288">FMN</keyword>
<dbReference type="GO" id="GO:0009231">
    <property type="term" value="P:riboflavin biosynthetic process"/>
    <property type="evidence" value="ECO:0007669"/>
    <property type="project" value="InterPro"/>
</dbReference>
<dbReference type="InterPro" id="IPR015865">
    <property type="entry name" value="Riboflavin_kinase_bac/euk"/>
</dbReference>
<evidence type="ECO:0000259" key="15">
    <source>
        <dbReference type="SMART" id="SM00904"/>
    </source>
</evidence>
<dbReference type="Proteomes" id="UP000292886">
    <property type="component" value="Chromosome"/>
</dbReference>
<dbReference type="UniPathway" id="UPA00276">
    <property type="reaction ID" value="UER00406"/>
</dbReference>
<name>A0A4P6YWI2_9LACO</name>
<evidence type="ECO:0000256" key="11">
    <source>
        <dbReference type="ARBA" id="ARBA00023268"/>
    </source>
</evidence>
<dbReference type="UniPathway" id="UPA00277">
    <property type="reaction ID" value="UER00407"/>
</dbReference>
<dbReference type="GO" id="GO:0003919">
    <property type="term" value="F:FMN adenylyltransferase activity"/>
    <property type="evidence" value="ECO:0007669"/>
    <property type="project" value="UniProtKB-UniRule"/>
</dbReference>
<evidence type="ECO:0000256" key="12">
    <source>
        <dbReference type="ARBA" id="ARBA00047880"/>
    </source>
</evidence>
<keyword evidence="9 14" id="KW-0274">FAD</keyword>
<dbReference type="Gene3D" id="2.40.30.30">
    <property type="entry name" value="Riboflavin kinase-like"/>
    <property type="match status" value="1"/>
</dbReference>
<feature type="domain" description="Riboflavin kinase" evidence="15">
    <location>
        <begin position="185"/>
        <end position="310"/>
    </location>
</feature>